<dbReference type="OrthoDB" id="6624781at2"/>
<sequence>MAPRYIEDSILVEAPASVIFDIVADPRQHSRIDGSDTVRGGITGPDRLTRGAEFGVDMRMFGVRYRIRNWVVEYEPDRVIAWRHFGGHRWRYTLIPRGAATTVTETFDYTRSNVLSRVVISVLGMRRRNRRSIPATLQRLKHAAEADVAAQAG</sequence>
<dbReference type="RefSeq" id="WP_090591805.1">
    <property type="nucleotide sequence ID" value="NZ_LT629688.1"/>
</dbReference>
<evidence type="ECO:0000313" key="2">
    <source>
        <dbReference type="Proteomes" id="UP000198546"/>
    </source>
</evidence>
<gene>
    <name evidence="1" type="ORF">SAMN04489747_1357</name>
</gene>
<dbReference type="SUPFAM" id="SSF55961">
    <property type="entry name" value="Bet v1-like"/>
    <property type="match status" value="1"/>
</dbReference>
<dbReference type="STRING" id="675864.SAMN04489747_1357"/>
<proteinExistence type="predicted"/>
<name>A0A1G6W629_9ACTN</name>
<dbReference type="Proteomes" id="UP000198546">
    <property type="component" value="Chromosome i"/>
</dbReference>
<evidence type="ECO:0000313" key="1">
    <source>
        <dbReference type="EMBL" id="SDD61284.1"/>
    </source>
</evidence>
<dbReference type="Pfam" id="PF10604">
    <property type="entry name" value="Polyketide_cyc2"/>
    <property type="match status" value="1"/>
</dbReference>
<protein>
    <submittedName>
        <fullName evidence="1">Polyketide cyclase / dehydrase and lipid transport</fullName>
    </submittedName>
</protein>
<dbReference type="AlphaFoldDB" id="A0A1G6W629"/>
<dbReference type="EMBL" id="LT629688">
    <property type="protein sequence ID" value="SDD61284.1"/>
    <property type="molecule type" value="Genomic_DNA"/>
</dbReference>
<reference evidence="1 2" key="1">
    <citation type="submission" date="2016-10" db="EMBL/GenBank/DDBJ databases">
        <authorList>
            <person name="de Groot N.N."/>
        </authorList>
    </citation>
    <scope>NUCLEOTIDE SEQUENCE [LARGE SCALE GENOMIC DNA]</scope>
    <source>
        <strain evidence="1 2">MON 2.2</strain>
    </source>
</reference>
<accession>A0A1G6W629</accession>
<keyword evidence="2" id="KW-1185">Reference proteome</keyword>
<organism evidence="1 2">
    <name type="scientific">Auraticoccus monumenti</name>
    <dbReference type="NCBI Taxonomy" id="675864"/>
    <lineage>
        <taxon>Bacteria</taxon>
        <taxon>Bacillati</taxon>
        <taxon>Actinomycetota</taxon>
        <taxon>Actinomycetes</taxon>
        <taxon>Propionibacteriales</taxon>
        <taxon>Propionibacteriaceae</taxon>
        <taxon>Auraticoccus</taxon>
    </lineage>
</organism>
<dbReference type="InterPro" id="IPR019587">
    <property type="entry name" value="Polyketide_cyclase/dehydratase"/>
</dbReference>
<dbReference type="InterPro" id="IPR023393">
    <property type="entry name" value="START-like_dom_sf"/>
</dbReference>
<dbReference type="Gene3D" id="3.30.530.20">
    <property type="match status" value="1"/>
</dbReference>